<sequence>MTMEQIVTELFGSHWTTEELKGLEKSVKILIEEDRKRRYQQRVGNQEFSK</sequence>
<dbReference type="AlphaFoldDB" id="A0AB73HG59"/>
<evidence type="ECO:0000313" key="1">
    <source>
        <dbReference type="EMBL" id="MBF7115196.1"/>
    </source>
</evidence>
<dbReference type="Proteomes" id="UP001194632">
    <property type="component" value="Unassembled WGS sequence"/>
</dbReference>
<gene>
    <name evidence="1" type="ORF">ITQ90_06830</name>
</gene>
<evidence type="ECO:0000313" key="2">
    <source>
        <dbReference type="Proteomes" id="UP001194632"/>
    </source>
</evidence>
<dbReference type="RefSeq" id="WP_195749765.1">
    <property type="nucleotide sequence ID" value="NZ_CP197205.1"/>
</dbReference>
<organism evidence="1 2">
    <name type="scientific">Pediococcus pentosaceus</name>
    <dbReference type="NCBI Taxonomy" id="1255"/>
    <lineage>
        <taxon>Bacteria</taxon>
        <taxon>Bacillati</taxon>
        <taxon>Bacillota</taxon>
        <taxon>Bacilli</taxon>
        <taxon>Lactobacillales</taxon>
        <taxon>Lactobacillaceae</taxon>
        <taxon>Pediococcus</taxon>
    </lineage>
</organism>
<reference evidence="1" key="1">
    <citation type="submission" date="2020-11" db="EMBL/GenBank/DDBJ databases">
        <title>Antibiotic susceptibility profiles of Pediococcus pentosaceus from various origins and their implications for the safety assessment of strains with food-technology applications.</title>
        <authorList>
            <person name="Shani N."/>
            <person name="Oberhaensli S."/>
            <person name="Arias E."/>
        </authorList>
    </citation>
    <scope>NUCLEOTIDE SEQUENCE</scope>
    <source>
        <strain evidence="1">FAM 24207</strain>
    </source>
</reference>
<comment type="caution">
    <text evidence="1">The sequence shown here is derived from an EMBL/GenBank/DDBJ whole genome shotgun (WGS) entry which is preliminary data.</text>
</comment>
<dbReference type="EMBL" id="JADOFP010000005">
    <property type="protein sequence ID" value="MBF7115196.1"/>
    <property type="molecule type" value="Genomic_DNA"/>
</dbReference>
<protein>
    <submittedName>
        <fullName evidence="1">Uncharacterized protein</fullName>
    </submittedName>
</protein>
<proteinExistence type="predicted"/>
<accession>A0AB73HG59</accession>
<name>A0AB73HG59_PEDPE</name>